<evidence type="ECO:0000313" key="1">
    <source>
        <dbReference type="EMBL" id="QDV26758.1"/>
    </source>
</evidence>
<accession>A0A518GDY1</accession>
<name>A0A518GDY1_9BACT</name>
<dbReference type="AlphaFoldDB" id="A0A518GDY1"/>
<dbReference type="Proteomes" id="UP000318017">
    <property type="component" value="Chromosome"/>
</dbReference>
<dbReference type="EMBL" id="CP036298">
    <property type="protein sequence ID" value="QDV26758.1"/>
    <property type="molecule type" value="Genomic_DNA"/>
</dbReference>
<organism evidence="1 2">
    <name type="scientific">Aureliella helgolandensis</name>
    <dbReference type="NCBI Taxonomy" id="2527968"/>
    <lineage>
        <taxon>Bacteria</taxon>
        <taxon>Pseudomonadati</taxon>
        <taxon>Planctomycetota</taxon>
        <taxon>Planctomycetia</taxon>
        <taxon>Pirellulales</taxon>
        <taxon>Pirellulaceae</taxon>
        <taxon>Aureliella</taxon>
    </lineage>
</organism>
<keyword evidence="2" id="KW-1185">Reference proteome</keyword>
<dbReference type="KEGG" id="ahel:Q31a_51370"/>
<sequence>MRFRLSTLLLTTACIALAIGWYVDRYTHRIPSYEERLADHARLAATLADVHRLHQFSDFPQAYTKRVPDLLFSIYLDLYRSRNLFARTYGPIGNARHIDDATLRWLGNETLRRIDITTLDEFETELAASGLGTAKYYDLYAPDGSLKPELEAFVTECLATTSDPAIPSKVGEP</sequence>
<dbReference type="RefSeq" id="WP_145083138.1">
    <property type="nucleotide sequence ID" value="NZ_CP036298.1"/>
</dbReference>
<reference evidence="1 2" key="1">
    <citation type="submission" date="2019-02" db="EMBL/GenBank/DDBJ databases">
        <title>Deep-cultivation of Planctomycetes and their phenomic and genomic characterization uncovers novel biology.</title>
        <authorList>
            <person name="Wiegand S."/>
            <person name="Jogler M."/>
            <person name="Boedeker C."/>
            <person name="Pinto D."/>
            <person name="Vollmers J."/>
            <person name="Rivas-Marin E."/>
            <person name="Kohn T."/>
            <person name="Peeters S.H."/>
            <person name="Heuer A."/>
            <person name="Rast P."/>
            <person name="Oberbeckmann S."/>
            <person name="Bunk B."/>
            <person name="Jeske O."/>
            <person name="Meyerdierks A."/>
            <person name="Storesund J.E."/>
            <person name="Kallscheuer N."/>
            <person name="Luecker S."/>
            <person name="Lage O.M."/>
            <person name="Pohl T."/>
            <person name="Merkel B.J."/>
            <person name="Hornburger P."/>
            <person name="Mueller R.-W."/>
            <person name="Bruemmer F."/>
            <person name="Labrenz M."/>
            <person name="Spormann A.M."/>
            <person name="Op den Camp H."/>
            <person name="Overmann J."/>
            <person name="Amann R."/>
            <person name="Jetten M.S.M."/>
            <person name="Mascher T."/>
            <person name="Medema M.H."/>
            <person name="Devos D.P."/>
            <person name="Kaster A.-K."/>
            <person name="Ovreas L."/>
            <person name="Rohde M."/>
            <person name="Galperin M.Y."/>
            <person name="Jogler C."/>
        </authorList>
    </citation>
    <scope>NUCLEOTIDE SEQUENCE [LARGE SCALE GENOMIC DNA]</scope>
    <source>
        <strain evidence="1 2">Q31a</strain>
    </source>
</reference>
<protein>
    <submittedName>
        <fullName evidence="1">Uncharacterized protein</fullName>
    </submittedName>
</protein>
<gene>
    <name evidence="1" type="ORF">Q31a_51370</name>
</gene>
<evidence type="ECO:0000313" key="2">
    <source>
        <dbReference type="Proteomes" id="UP000318017"/>
    </source>
</evidence>
<proteinExistence type="predicted"/>